<evidence type="ECO:0000313" key="2">
    <source>
        <dbReference type="EMBL" id="AWP18253.1"/>
    </source>
</evidence>
<evidence type="ECO:0000256" key="1">
    <source>
        <dbReference type="SAM" id="MobiDB-lite"/>
    </source>
</evidence>
<keyword evidence="3" id="KW-1185">Reference proteome</keyword>
<organism evidence="2 3">
    <name type="scientific">Scophthalmus maximus</name>
    <name type="common">Turbot</name>
    <name type="synonym">Psetta maxima</name>
    <dbReference type="NCBI Taxonomy" id="52904"/>
    <lineage>
        <taxon>Eukaryota</taxon>
        <taxon>Metazoa</taxon>
        <taxon>Chordata</taxon>
        <taxon>Craniata</taxon>
        <taxon>Vertebrata</taxon>
        <taxon>Euteleostomi</taxon>
        <taxon>Actinopterygii</taxon>
        <taxon>Neopterygii</taxon>
        <taxon>Teleostei</taxon>
        <taxon>Neoteleostei</taxon>
        <taxon>Acanthomorphata</taxon>
        <taxon>Carangaria</taxon>
        <taxon>Pleuronectiformes</taxon>
        <taxon>Pleuronectoidei</taxon>
        <taxon>Scophthalmidae</taxon>
        <taxon>Scophthalmus</taxon>
    </lineage>
</organism>
<gene>
    <name evidence="2" type="ORF">SMAX5B_013014</name>
</gene>
<evidence type="ECO:0000313" key="3">
    <source>
        <dbReference type="Proteomes" id="UP000246464"/>
    </source>
</evidence>
<sequence length="104" mass="11313">MQEDDDDSWAKRASFTVDEALEILDPSCRQAEGDGGQESPPPLPPLVDHLREMLSHAPRPLPLPQLADHVPTLDALIRDLPDIISRVAGRKEFPIAPGTPSTCA</sequence>
<proteinExistence type="predicted"/>
<protein>
    <submittedName>
        <fullName evidence="2">Uncharacterized protein</fullName>
    </submittedName>
</protein>
<dbReference type="Proteomes" id="UP000246464">
    <property type="component" value="Chromosome 19"/>
</dbReference>
<reference evidence="2 3" key="1">
    <citation type="submission" date="2017-12" db="EMBL/GenBank/DDBJ databases">
        <title>Integrating genomic resources of turbot (Scophthalmus maximus) in depth evaluation of genetic and physical mapping variation across individuals.</title>
        <authorList>
            <person name="Martinez P."/>
        </authorList>
    </citation>
    <scope>NUCLEOTIDE SEQUENCE [LARGE SCALE GENOMIC DNA]</scope>
</reference>
<accession>A0A2U9CQ07</accession>
<dbReference type="AlphaFoldDB" id="A0A2U9CQ07"/>
<dbReference type="EMBL" id="CP026261">
    <property type="protein sequence ID" value="AWP18253.1"/>
    <property type="molecule type" value="Genomic_DNA"/>
</dbReference>
<feature type="region of interest" description="Disordered" evidence="1">
    <location>
        <begin position="22"/>
        <end position="46"/>
    </location>
</feature>
<name>A0A2U9CQ07_SCOMX</name>